<dbReference type="EMBL" id="FQXV01000009">
    <property type="protein sequence ID" value="SHI13502.1"/>
    <property type="molecule type" value="Genomic_DNA"/>
</dbReference>
<dbReference type="OrthoDB" id="9801810at2"/>
<dbReference type="PROSITE" id="PS00808">
    <property type="entry name" value="ADP_GLC_PYROPHOSPH_1"/>
    <property type="match status" value="1"/>
</dbReference>
<feature type="binding site" evidence="9">
    <location>
        <position position="165"/>
    </location>
    <ligand>
        <name>alpha-D-glucose 1-phosphate</name>
        <dbReference type="ChEBI" id="CHEBI:58601"/>
    </ligand>
</feature>
<feature type="site" description="Could play a key role in the communication between the regulatory and the substrate sites" evidence="9">
    <location>
        <position position="99"/>
    </location>
</feature>
<dbReference type="PROSITE" id="PS00810">
    <property type="entry name" value="ADP_GLC_PYROPHOSPH_3"/>
    <property type="match status" value="1"/>
</dbReference>
<name>A0A1M5YNC8_9FIRM</name>
<dbReference type="SUPFAM" id="SSF51161">
    <property type="entry name" value="Trimeric LpxA-like enzymes"/>
    <property type="match status" value="1"/>
</dbReference>
<dbReference type="Proteomes" id="UP000183995">
    <property type="component" value="Unassembled WGS sequence"/>
</dbReference>
<comment type="catalytic activity">
    <reaction evidence="9">
        <text>alpha-D-glucose 1-phosphate + ATP + H(+) = ADP-alpha-D-glucose + diphosphate</text>
        <dbReference type="Rhea" id="RHEA:12120"/>
        <dbReference type="ChEBI" id="CHEBI:15378"/>
        <dbReference type="ChEBI" id="CHEBI:30616"/>
        <dbReference type="ChEBI" id="CHEBI:33019"/>
        <dbReference type="ChEBI" id="CHEBI:57498"/>
        <dbReference type="ChEBI" id="CHEBI:58601"/>
        <dbReference type="EC" id="2.7.7.27"/>
    </reaction>
</comment>
<keyword evidence="13" id="KW-1185">Reference proteome</keyword>
<evidence type="ECO:0000256" key="5">
    <source>
        <dbReference type="ARBA" id="ARBA00022741"/>
    </source>
</evidence>
<feature type="domain" description="Glucose-1-phosphate adenylyltransferase/Bifunctional protein GlmU-like C-terminal hexapeptide" evidence="11">
    <location>
        <begin position="290"/>
        <end position="357"/>
    </location>
</feature>
<dbReference type="NCBIfam" id="TIGR02091">
    <property type="entry name" value="glgC"/>
    <property type="match status" value="1"/>
</dbReference>
<evidence type="ECO:0000259" key="11">
    <source>
        <dbReference type="Pfam" id="PF24894"/>
    </source>
</evidence>
<organism evidence="12 13">
    <name type="scientific">Sporobacter termitidis DSM 10068</name>
    <dbReference type="NCBI Taxonomy" id="1123282"/>
    <lineage>
        <taxon>Bacteria</taxon>
        <taxon>Bacillati</taxon>
        <taxon>Bacillota</taxon>
        <taxon>Clostridia</taxon>
        <taxon>Eubacteriales</taxon>
        <taxon>Oscillospiraceae</taxon>
        <taxon>Sporobacter</taxon>
    </lineage>
</organism>
<dbReference type="InterPro" id="IPR011831">
    <property type="entry name" value="ADP-Glc_PPase"/>
</dbReference>
<keyword evidence="3 9" id="KW-0808">Transferase</keyword>
<dbReference type="Pfam" id="PF24894">
    <property type="entry name" value="Hexapep_GlmU"/>
    <property type="match status" value="1"/>
</dbReference>
<dbReference type="InterPro" id="IPR056818">
    <property type="entry name" value="GlmU/GlgC-like_hexapep"/>
</dbReference>
<comment type="subunit">
    <text evidence="9">Homotetramer.</text>
</comment>
<dbReference type="SUPFAM" id="SSF53448">
    <property type="entry name" value="Nucleotide-diphospho-sugar transferases"/>
    <property type="match status" value="1"/>
</dbReference>
<dbReference type="Pfam" id="PF00483">
    <property type="entry name" value="NTP_transferase"/>
    <property type="match status" value="1"/>
</dbReference>
<dbReference type="UniPathway" id="UPA00164"/>
<dbReference type="InterPro" id="IPR029044">
    <property type="entry name" value="Nucleotide-diphossugar_trans"/>
</dbReference>
<evidence type="ECO:0000256" key="9">
    <source>
        <dbReference type="HAMAP-Rule" id="MF_00624"/>
    </source>
</evidence>
<protein>
    <recommendedName>
        <fullName evidence="9">Glucose-1-phosphate adenylyltransferase</fullName>
        <ecNumber evidence="9">2.7.7.27</ecNumber>
    </recommendedName>
    <alternativeName>
        <fullName evidence="9">ADP-glucose pyrophosphorylase</fullName>
        <shortName evidence="9">ADPGlc PPase</shortName>
    </alternativeName>
    <alternativeName>
        <fullName evidence="9">ADP-glucose synthase</fullName>
    </alternativeName>
</protein>
<feature type="domain" description="Nucleotidyl transferase" evidence="10">
    <location>
        <begin position="8"/>
        <end position="259"/>
    </location>
</feature>
<dbReference type="STRING" id="1123282.SAMN02745823_02699"/>
<dbReference type="GO" id="GO:0008878">
    <property type="term" value="F:glucose-1-phosphate adenylyltransferase activity"/>
    <property type="evidence" value="ECO:0007669"/>
    <property type="project" value="UniProtKB-UniRule"/>
</dbReference>
<keyword evidence="4 9" id="KW-0548">Nucleotidyltransferase</keyword>
<proteinExistence type="inferred from homology"/>
<dbReference type="InterPro" id="IPR005835">
    <property type="entry name" value="NTP_transferase_dom"/>
</dbReference>
<evidence type="ECO:0000256" key="6">
    <source>
        <dbReference type="ARBA" id="ARBA00022840"/>
    </source>
</evidence>
<dbReference type="InterPro" id="IPR023049">
    <property type="entry name" value="GlgC_bac"/>
</dbReference>
<evidence type="ECO:0000256" key="3">
    <source>
        <dbReference type="ARBA" id="ARBA00022679"/>
    </source>
</evidence>
<keyword evidence="2 9" id="KW-0321">Glycogen metabolism</keyword>
<dbReference type="InterPro" id="IPR011004">
    <property type="entry name" value="Trimer_LpxA-like_sf"/>
</dbReference>
<keyword evidence="7 9" id="KW-0320">Glycogen biosynthesis</keyword>
<feature type="site" description="Could play a key role in the communication between the regulatory and the substrate sites" evidence="9">
    <location>
        <position position="60"/>
    </location>
</feature>
<dbReference type="PROSITE" id="PS00809">
    <property type="entry name" value="ADP_GLC_PYROPHOSPH_2"/>
    <property type="match status" value="1"/>
</dbReference>
<dbReference type="CDD" id="cd04651">
    <property type="entry name" value="LbH_G1P_AT_C"/>
    <property type="match status" value="1"/>
</dbReference>
<evidence type="ECO:0000256" key="4">
    <source>
        <dbReference type="ARBA" id="ARBA00022695"/>
    </source>
</evidence>
<comment type="similarity">
    <text evidence="1 9">Belongs to the bacterial/plant glucose-1-phosphate adenylyltransferase family.</text>
</comment>
<dbReference type="PANTHER" id="PTHR43523">
    <property type="entry name" value="GLUCOSE-1-PHOSPHATE ADENYLYLTRANSFERASE-RELATED"/>
    <property type="match status" value="1"/>
</dbReference>
<keyword evidence="6 9" id="KW-0067">ATP-binding</keyword>
<dbReference type="GO" id="GO:0005524">
    <property type="term" value="F:ATP binding"/>
    <property type="evidence" value="ECO:0007669"/>
    <property type="project" value="UniProtKB-KW"/>
</dbReference>
<dbReference type="NCBIfam" id="NF003670">
    <property type="entry name" value="PRK05293.1"/>
    <property type="match status" value="1"/>
</dbReference>
<dbReference type="EC" id="2.7.7.27" evidence="9"/>
<evidence type="ECO:0000256" key="7">
    <source>
        <dbReference type="ARBA" id="ARBA00023056"/>
    </source>
</evidence>
<feature type="binding site" evidence="9">
    <location>
        <position position="100"/>
    </location>
    <ligand>
        <name>alpha-D-glucose 1-phosphate</name>
        <dbReference type="ChEBI" id="CHEBI:58601"/>
    </ligand>
</feature>
<dbReference type="Gene3D" id="3.90.550.10">
    <property type="entry name" value="Spore Coat Polysaccharide Biosynthesis Protein SpsA, Chain A"/>
    <property type="match status" value="1"/>
</dbReference>
<evidence type="ECO:0000313" key="12">
    <source>
        <dbReference type="EMBL" id="SHI13502.1"/>
    </source>
</evidence>
<sequence>MRKKECLAMLLAGGQGSRLGVLTKKKAKPAVVFGGKYRIIDFSLSNCVNSGIDTVGVLTQYKPLILNAYIGTGEAWDLDVASGGVHLLAPAYTETGGSWYKGTADAIYQNIDFIDSYDPEHVLILSGDHLYKMDYSAMLAFHKKNGADLTISVIEVPWEEAGRFGVMSADENMRITEFAEKPSKPKSNLASMGIYIFKWDMLRRVLTSDHNDDASEKDFGKDVIPAMLRRKRQVFAYRFSGYWKDVGTIDSYYEAQMGLLVEEPDFNIFERDMRVFSNSNIYPPHYIGLTGVVKGSLICNGCTILGEVRRSILSSDVYVGAGALVDASILLPGARVEEGAQVVRAIVGEGAVIGKGACFCGGTAKIAVLGDGERCQAG</sequence>
<evidence type="ECO:0000256" key="1">
    <source>
        <dbReference type="ARBA" id="ARBA00010443"/>
    </source>
</evidence>
<feature type="binding site" evidence="9">
    <location>
        <begin position="180"/>
        <end position="181"/>
    </location>
    <ligand>
        <name>alpha-D-glucose 1-phosphate</name>
        <dbReference type="ChEBI" id="CHEBI:58601"/>
    </ligand>
</feature>
<comment type="function">
    <text evidence="9">Involved in the biosynthesis of ADP-glucose, a building block required for the elongation reactions to produce glycogen. Catalyzes the reaction between ATP and alpha-D-glucose 1-phosphate (G1P) to produce pyrophosphate and ADP-Glc.</text>
</comment>
<evidence type="ECO:0000259" key="10">
    <source>
        <dbReference type="Pfam" id="PF00483"/>
    </source>
</evidence>
<keyword evidence="5 9" id="KW-0547">Nucleotide-binding</keyword>
<comment type="pathway">
    <text evidence="9">Glycan biosynthesis; glycogen biosynthesis.</text>
</comment>
<keyword evidence="8 9" id="KW-0119">Carbohydrate metabolism</keyword>
<dbReference type="HAMAP" id="MF_00624">
    <property type="entry name" value="GlgC"/>
    <property type="match status" value="1"/>
</dbReference>
<dbReference type="RefSeq" id="WP_073079899.1">
    <property type="nucleotide sequence ID" value="NZ_FQXV01000009.1"/>
</dbReference>
<evidence type="ECO:0000313" key="13">
    <source>
        <dbReference type="Proteomes" id="UP000183995"/>
    </source>
</evidence>
<evidence type="ECO:0000256" key="2">
    <source>
        <dbReference type="ARBA" id="ARBA00022600"/>
    </source>
</evidence>
<dbReference type="AlphaFoldDB" id="A0A1M5YNC8"/>
<dbReference type="Gene3D" id="2.160.10.10">
    <property type="entry name" value="Hexapeptide repeat proteins"/>
    <property type="match status" value="1"/>
</dbReference>
<reference evidence="12 13" key="1">
    <citation type="submission" date="2016-11" db="EMBL/GenBank/DDBJ databases">
        <authorList>
            <person name="Jaros S."/>
            <person name="Januszkiewicz K."/>
            <person name="Wedrychowicz H."/>
        </authorList>
    </citation>
    <scope>NUCLEOTIDE SEQUENCE [LARGE SCALE GENOMIC DNA]</scope>
    <source>
        <strain evidence="12 13">DSM 10068</strain>
    </source>
</reference>
<feature type="binding site" evidence="9">
    <location>
        <position position="191"/>
    </location>
    <ligand>
        <name>alpha-D-glucose 1-phosphate</name>
        <dbReference type="ChEBI" id="CHEBI:58601"/>
    </ligand>
</feature>
<gene>
    <name evidence="9" type="primary">glgC</name>
    <name evidence="12" type="ORF">SAMN02745823_02699</name>
</gene>
<accession>A0A1M5YNC8</accession>
<dbReference type="CDD" id="cd02508">
    <property type="entry name" value="ADP_Glucose_PP"/>
    <property type="match status" value="1"/>
</dbReference>
<dbReference type="PANTHER" id="PTHR43523:SF2">
    <property type="entry name" value="GLUCOSE-1-PHOSPHATE ADENYLYLTRANSFERASE"/>
    <property type="match status" value="1"/>
</dbReference>
<evidence type="ECO:0000256" key="8">
    <source>
        <dbReference type="ARBA" id="ARBA00023277"/>
    </source>
</evidence>
<dbReference type="InterPro" id="IPR005836">
    <property type="entry name" value="ADP_Glu_pyroP_CS"/>
</dbReference>
<dbReference type="GO" id="GO:0005978">
    <property type="term" value="P:glycogen biosynthetic process"/>
    <property type="evidence" value="ECO:0007669"/>
    <property type="project" value="UniProtKB-UniRule"/>
</dbReference>